<reference evidence="2 3" key="1">
    <citation type="submission" date="2023-02" db="EMBL/GenBank/DDBJ databases">
        <title>LHISI_Scaffold_Assembly.</title>
        <authorList>
            <person name="Stuart O.P."/>
            <person name="Cleave R."/>
            <person name="Magrath M.J.L."/>
            <person name="Mikheyev A.S."/>
        </authorList>
    </citation>
    <scope>NUCLEOTIDE SEQUENCE [LARGE SCALE GENOMIC DNA]</scope>
    <source>
        <strain evidence="2">Daus_M_001</strain>
        <tissue evidence="2">Leg muscle</tissue>
    </source>
</reference>
<keyword evidence="3" id="KW-1185">Reference proteome</keyword>
<accession>A0ABQ9GXL0</accession>
<sequence length="689" mass="76972">MVLAATLRNITKTYSNGTCEGAGRIKSIGRASGRLGVFDAGPNCSLGEFRDLEGASFYHEILRSPHEALVPLAFEICNLSCTRMLLRFRNFPRIGNELVVERRRSKPDKRYQREIGCQHGRGGVVVRLLTSHNCKPGSIPGGVATEFSHVGIVLDDAAGRRVFSIFERLLRYYLTFPRSCAQLTVIAELSAGRLRGMRPAEIKISRRRVEEKTWPCDTDATPRQQCSDVGHSLTSHWERVGYRRTTLPQIPRKLVVKCAFQAEKKAKNTLLRSLQLLPGGVDNRRRQQHIRKLFVNRRLVYLPDSSPKNRDSFGTPSSQSHTRSIPNVYAQVKRAATPFHFRILTCSVLVSSLRDSGTTIGKNRTRSDSFVDCGPTWPSLLRMRECSGISFPLLNPNHYLSISKTTAGSDFLCVLPFLHRVLIPLLLHPHLFSPGGCGGSVARALASHEGFGTRQSRMWGSWWWAGFLGSLPFLPRGGVGFYTTLALIDIGMRSAIRFNLGRECRRRDSRRSSRPFVYSDYLAQYHPSPLPTTPPLIILLSSDMVNTLPTPPPYSPSQRGRLCSLPHMIVRQRCCRHRRHSVNLPRWECGYGGGVGRVLTISEERRMMSGGVVGRGEGETLVGKGVEHVVLLVFSIVEHVDVDVDLDLDVDVEQGAAYRLVNSEVVRDGGSCSKEEESTMTYNNGPPRE</sequence>
<evidence type="ECO:0000313" key="2">
    <source>
        <dbReference type="EMBL" id="KAJ8876778.1"/>
    </source>
</evidence>
<gene>
    <name evidence="2" type="ORF">PR048_021225</name>
</gene>
<feature type="compositionally biased region" description="Polar residues" evidence="1">
    <location>
        <begin position="679"/>
        <end position="689"/>
    </location>
</feature>
<protein>
    <submittedName>
        <fullName evidence="2">Uncharacterized protein</fullName>
    </submittedName>
</protein>
<dbReference type="EMBL" id="JARBHB010000008">
    <property type="protein sequence ID" value="KAJ8876778.1"/>
    <property type="molecule type" value="Genomic_DNA"/>
</dbReference>
<proteinExistence type="predicted"/>
<organism evidence="2 3">
    <name type="scientific">Dryococelus australis</name>
    <dbReference type="NCBI Taxonomy" id="614101"/>
    <lineage>
        <taxon>Eukaryota</taxon>
        <taxon>Metazoa</taxon>
        <taxon>Ecdysozoa</taxon>
        <taxon>Arthropoda</taxon>
        <taxon>Hexapoda</taxon>
        <taxon>Insecta</taxon>
        <taxon>Pterygota</taxon>
        <taxon>Neoptera</taxon>
        <taxon>Polyneoptera</taxon>
        <taxon>Phasmatodea</taxon>
        <taxon>Verophasmatodea</taxon>
        <taxon>Anareolatae</taxon>
        <taxon>Phasmatidae</taxon>
        <taxon>Eurycanthinae</taxon>
        <taxon>Dryococelus</taxon>
    </lineage>
</organism>
<name>A0ABQ9GXL0_9NEOP</name>
<dbReference type="Proteomes" id="UP001159363">
    <property type="component" value="Chromosome 7"/>
</dbReference>
<evidence type="ECO:0000313" key="3">
    <source>
        <dbReference type="Proteomes" id="UP001159363"/>
    </source>
</evidence>
<evidence type="ECO:0000256" key="1">
    <source>
        <dbReference type="SAM" id="MobiDB-lite"/>
    </source>
</evidence>
<feature type="region of interest" description="Disordered" evidence="1">
    <location>
        <begin position="670"/>
        <end position="689"/>
    </location>
</feature>
<comment type="caution">
    <text evidence="2">The sequence shown here is derived from an EMBL/GenBank/DDBJ whole genome shotgun (WGS) entry which is preliminary data.</text>
</comment>